<gene>
    <name evidence="2" type="ORF">NA66_10339</name>
</gene>
<dbReference type="Proteomes" id="UP000247755">
    <property type="component" value="Unassembled WGS sequence"/>
</dbReference>
<keyword evidence="1" id="KW-0812">Transmembrane</keyword>
<keyword evidence="1" id="KW-0472">Membrane</keyword>
<comment type="caution">
    <text evidence="2">The sequence shown here is derived from an EMBL/GenBank/DDBJ whole genome shotgun (WGS) entry which is preliminary data.</text>
</comment>
<name>A0A318HZM6_BURPY</name>
<reference evidence="2 3" key="1">
    <citation type="submission" date="2018-05" db="EMBL/GenBank/DDBJ databases">
        <title>Comparative genomics of bacterial root endophytes of switchgrass collected from native prairies over two seasons.</title>
        <authorList>
            <person name="Tang Y."/>
        </authorList>
    </citation>
    <scope>NUCLEOTIDE SEQUENCE [LARGE SCALE GENOMIC DNA]</scope>
    <source>
        <strain evidence="2 3">NFIX32</strain>
    </source>
</reference>
<sequence>MAVQMRSALTQTCRGALTANLTLGFLMSWEASLAVAELVSHVPIRHAASPAGRAVLAGALAAGALFAGPLLVRRVLHRWPPPGGLDRPPYRLWCVRLAGLLLGLVAPLAP</sequence>
<evidence type="ECO:0000313" key="3">
    <source>
        <dbReference type="Proteomes" id="UP000247755"/>
    </source>
</evidence>
<proteinExistence type="predicted"/>
<accession>A0A318HZM6</accession>
<organism evidence="2 3">
    <name type="scientific">Burkholderia pyrrocinia</name>
    <name type="common">Pseudomonas pyrrocinia</name>
    <dbReference type="NCBI Taxonomy" id="60550"/>
    <lineage>
        <taxon>Bacteria</taxon>
        <taxon>Pseudomonadati</taxon>
        <taxon>Pseudomonadota</taxon>
        <taxon>Betaproteobacteria</taxon>
        <taxon>Burkholderiales</taxon>
        <taxon>Burkholderiaceae</taxon>
        <taxon>Burkholderia</taxon>
        <taxon>Burkholderia cepacia complex</taxon>
    </lineage>
</organism>
<feature type="transmembrane region" description="Helical" evidence="1">
    <location>
        <begin position="93"/>
        <end position="109"/>
    </location>
</feature>
<dbReference type="EMBL" id="QJJY01000033">
    <property type="protein sequence ID" value="PXX23793.1"/>
    <property type="molecule type" value="Genomic_DNA"/>
</dbReference>
<keyword evidence="1" id="KW-1133">Transmembrane helix</keyword>
<evidence type="ECO:0000313" key="2">
    <source>
        <dbReference type="EMBL" id="PXX23793.1"/>
    </source>
</evidence>
<feature type="transmembrane region" description="Helical" evidence="1">
    <location>
        <begin position="52"/>
        <end position="72"/>
    </location>
</feature>
<evidence type="ECO:0000256" key="1">
    <source>
        <dbReference type="SAM" id="Phobius"/>
    </source>
</evidence>
<dbReference type="AlphaFoldDB" id="A0A318HZM6"/>
<protein>
    <submittedName>
        <fullName evidence="2">Uncharacterized protein</fullName>
    </submittedName>
</protein>